<organism evidence="10">
    <name type="scientific">Dollfusiella sp. MZUSP 7992</name>
    <dbReference type="NCBI Taxonomy" id="2899499"/>
    <lineage>
        <taxon>Eukaryota</taxon>
        <taxon>Metazoa</taxon>
        <taxon>Spiralia</taxon>
        <taxon>Lophotrochozoa</taxon>
        <taxon>Platyhelminthes</taxon>
        <taxon>Cestoda</taxon>
        <taxon>Eucestoda</taxon>
        <taxon>Trypanorhyncha</taxon>
        <taxon>Eutetrarhynchidae</taxon>
        <taxon>Dollfusiella</taxon>
    </lineage>
</organism>
<evidence type="ECO:0000256" key="2">
    <source>
        <dbReference type="ARBA" id="ARBA00008472"/>
    </source>
</evidence>
<dbReference type="Pfam" id="PF00507">
    <property type="entry name" value="Oxidored_q4"/>
    <property type="match status" value="1"/>
</dbReference>
<evidence type="ECO:0000256" key="1">
    <source>
        <dbReference type="ARBA" id="ARBA00004370"/>
    </source>
</evidence>
<dbReference type="InterPro" id="IPR000440">
    <property type="entry name" value="NADH_UbQ/plastoQ_OxRdtase_su3"/>
</dbReference>
<comment type="subcellular location">
    <subcellularLocation>
        <location evidence="1">Membrane</location>
    </subcellularLocation>
    <subcellularLocation>
        <location evidence="9">Mitochondrion membrane</location>
        <topology evidence="9">Multi-pass membrane protein</topology>
    </subcellularLocation>
</comment>
<name>A0A8K1W4B3_9CEST</name>
<protein>
    <recommendedName>
        <fullName evidence="3 9">NADH-ubiquinone oxidoreductase chain 3</fullName>
        <ecNumber evidence="9">7.1.1.2</ecNumber>
    </recommendedName>
</protein>
<dbReference type="EC" id="7.1.1.2" evidence="9"/>
<dbReference type="Gene3D" id="1.20.58.1610">
    <property type="entry name" value="NADH:ubiquinone/plastoquinone oxidoreductase, chain 3"/>
    <property type="match status" value="1"/>
</dbReference>
<comment type="similarity">
    <text evidence="2 9">Belongs to the complex I subunit 3 family.</text>
</comment>
<evidence type="ECO:0000256" key="5">
    <source>
        <dbReference type="ARBA" id="ARBA00022692"/>
    </source>
</evidence>
<feature type="transmembrane region" description="Helical" evidence="9">
    <location>
        <begin position="57"/>
        <end position="77"/>
    </location>
</feature>
<dbReference type="GO" id="GO:0031966">
    <property type="term" value="C:mitochondrial membrane"/>
    <property type="evidence" value="ECO:0007669"/>
    <property type="project" value="UniProtKB-SubCell"/>
</dbReference>
<keyword evidence="4 9" id="KW-0813">Transport</keyword>
<feature type="transmembrane region" description="Helical" evidence="9">
    <location>
        <begin position="89"/>
        <end position="112"/>
    </location>
</feature>
<dbReference type="InterPro" id="IPR038430">
    <property type="entry name" value="NDAH_ubi_oxred_su3_sf"/>
</dbReference>
<keyword evidence="9 10" id="KW-0496">Mitochondrion</keyword>
<comment type="catalytic activity">
    <reaction evidence="8 9">
        <text>a ubiquinone + NADH + 5 H(+)(in) = a ubiquinol + NAD(+) + 4 H(+)(out)</text>
        <dbReference type="Rhea" id="RHEA:29091"/>
        <dbReference type="Rhea" id="RHEA-COMP:9565"/>
        <dbReference type="Rhea" id="RHEA-COMP:9566"/>
        <dbReference type="ChEBI" id="CHEBI:15378"/>
        <dbReference type="ChEBI" id="CHEBI:16389"/>
        <dbReference type="ChEBI" id="CHEBI:17976"/>
        <dbReference type="ChEBI" id="CHEBI:57540"/>
        <dbReference type="ChEBI" id="CHEBI:57945"/>
        <dbReference type="EC" id="7.1.1.2"/>
    </reaction>
</comment>
<evidence type="ECO:0000256" key="6">
    <source>
        <dbReference type="ARBA" id="ARBA00022989"/>
    </source>
</evidence>
<keyword evidence="5 9" id="KW-0812">Transmembrane</keyword>
<dbReference type="GO" id="GO:0008137">
    <property type="term" value="F:NADH dehydrogenase (ubiquinone) activity"/>
    <property type="evidence" value="ECO:0007669"/>
    <property type="project" value="UniProtKB-UniRule"/>
</dbReference>
<evidence type="ECO:0000313" key="10">
    <source>
        <dbReference type="EMBL" id="UFQ89099.1"/>
    </source>
</evidence>
<comment type="function">
    <text evidence="9">Core subunit of the mitochondrial membrane respiratory chain NADH dehydrogenase (Complex I) which catalyzes electron transfer from NADH through the respiratory chain, using ubiquinone as an electron acceptor. Essential for the catalytic activity of complex I.</text>
</comment>
<keyword evidence="9" id="KW-0830">Ubiquinone</keyword>
<evidence type="ECO:0000256" key="7">
    <source>
        <dbReference type="ARBA" id="ARBA00023136"/>
    </source>
</evidence>
<reference evidence="10" key="1">
    <citation type="submission" date="2021-07" db="EMBL/GenBank/DDBJ databases">
        <title>Comparative characterization of mitogenomes from five orders of elasmobranch parasites indicate that total evidence analysis is superior to single genes for cestodes (Cestoda: Tapeworms).</title>
        <authorList>
            <person name="Trevisan B."/>
            <person name="Jacob Machado D."/>
            <person name="Galafasse Lahr D."/>
            <person name="Portella de Luna Marques F."/>
        </authorList>
    </citation>
    <scope>NUCLEOTIDE SEQUENCE</scope>
</reference>
<evidence type="ECO:0000256" key="9">
    <source>
        <dbReference type="RuleBase" id="RU003640"/>
    </source>
</evidence>
<accession>A0A8K1W4B3</accession>
<keyword evidence="9" id="KW-1278">Translocase</keyword>
<keyword evidence="9" id="KW-0520">NAD</keyword>
<keyword evidence="9" id="KW-0249">Electron transport</keyword>
<evidence type="ECO:0000256" key="8">
    <source>
        <dbReference type="ARBA" id="ARBA00049551"/>
    </source>
</evidence>
<keyword evidence="7 9" id="KW-0472">Membrane</keyword>
<dbReference type="EMBL" id="MZ594636">
    <property type="protein sequence ID" value="UFQ89099.1"/>
    <property type="molecule type" value="Genomic_DNA"/>
</dbReference>
<sequence>MLVLLFSFFTFMALFFLISFTCSSLFNKSGYRALVSWSSPYECGFCSSSLSFNCFSFTYFSLLVFFVVFDLEISLLLNLPEQGLLFNNFVYYFSFLLILVFGFMFELLTGYVRWGY</sequence>
<gene>
    <name evidence="10" type="primary">ND3</name>
</gene>
<dbReference type="AlphaFoldDB" id="A0A8K1W4B3"/>
<evidence type="ECO:0000256" key="4">
    <source>
        <dbReference type="ARBA" id="ARBA00022448"/>
    </source>
</evidence>
<keyword evidence="6 9" id="KW-1133">Transmembrane helix</keyword>
<geneLocation type="mitochondrion" evidence="10"/>
<keyword evidence="9" id="KW-0679">Respiratory chain</keyword>
<evidence type="ECO:0000256" key="3">
    <source>
        <dbReference type="ARBA" id="ARBA00021007"/>
    </source>
</evidence>
<proteinExistence type="inferred from homology"/>